<dbReference type="Pfam" id="PF00535">
    <property type="entry name" value="Glycos_transf_2"/>
    <property type="match status" value="1"/>
</dbReference>
<sequence length="279" mass="31776">MRPISIPLYIQKSWNVDYTSDETFRLIREAYSTLSKGSETPEVSVVIPAYNEEKNIVQTLHSLCNNVSTKSVEIIVVNNNSKDNTEALVLATGVRCVKETKQGITAARNCGLANAKGKYILNADADSIYPKYWVEEMIKPFDKNENIVSVYGTFSFIPTNNAGRFIYFFYEYFADLKRKLNKWFKDEAVNVYGFNSGFRREQGLQVDGFNHPPGSNEDGYLALKLRDKLNGKLFFVTDTKALVWTSDRRIQTDGGLLKAIVARIRKIFPKKHVEIRADL</sequence>
<keyword evidence="1 4" id="KW-0328">Glycosyltransferase</keyword>
<proteinExistence type="predicted"/>
<dbReference type="PANTHER" id="PTHR43630">
    <property type="entry name" value="POLY-BETA-1,6-N-ACETYL-D-GLUCOSAMINE SYNTHASE"/>
    <property type="match status" value="1"/>
</dbReference>
<dbReference type="CDD" id="cd00761">
    <property type="entry name" value="Glyco_tranf_GTA_type"/>
    <property type="match status" value="1"/>
</dbReference>
<dbReference type="EC" id="2.4.1.-" evidence="4"/>
<organism evidence="4">
    <name type="scientific">mine drainage metagenome</name>
    <dbReference type="NCBI Taxonomy" id="410659"/>
    <lineage>
        <taxon>unclassified sequences</taxon>
        <taxon>metagenomes</taxon>
        <taxon>ecological metagenomes</taxon>
    </lineage>
</organism>
<feature type="domain" description="Glycosyltransferase 2-like" evidence="3">
    <location>
        <begin position="44"/>
        <end position="201"/>
    </location>
</feature>
<dbReference type="AlphaFoldDB" id="A0A1J5SUC8"/>
<dbReference type="GO" id="GO:0016757">
    <property type="term" value="F:glycosyltransferase activity"/>
    <property type="evidence" value="ECO:0007669"/>
    <property type="project" value="UniProtKB-KW"/>
</dbReference>
<name>A0A1J5SUC8_9ZZZZ</name>
<comment type="caution">
    <text evidence="4">The sequence shown here is derived from an EMBL/GenBank/DDBJ whole genome shotgun (WGS) entry which is preliminary data.</text>
</comment>
<accession>A0A1J5SUC8</accession>
<evidence type="ECO:0000256" key="1">
    <source>
        <dbReference type="ARBA" id="ARBA00022676"/>
    </source>
</evidence>
<keyword evidence="2 4" id="KW-0808">Transferase</keyword>
<evidence type="ECO:0000259" key="3">
    <source>
        <dbReference type="Pfam" id="PF00535"/>
    </source>
</evidence>
<dbReference type="EMBL" id="MLJW01000018">
    <property type="protein sequence ID" value="OIR12138.1"/>
    <property type="molecule type" value="Genomic_DNA"/>
</dbReference>
<dbReference type="SUPFAM" id="SSF53448">
    <property type="entry name" value="Nucleotide-diphospho-sugar transferases"/>
    <property type="match status" value="1"/>
</dbReference>
<gene>
    <name evidence="4" type="primary">pgaC_4</name>
    <name evidence="4" type="ORF">GALL_63890</name>
</gene>
<evidence type="ECO:0000313" key="4">
    <source>
        <dbReference type="EMBL" id="OIR12138.1"/>
    </source>
</evidence>
<dbReference type="InterPro" id="IPR001173">
    <property type="entry name" value="Glyco_trans_2-like"/>
</dbReference>
<reference evidence="4" key="1">
    <citation type="submission" date="2016-10" db="EMBL/GenBank/DDBJ databases">
        <title>Sequence of Gallionella enrichment culture.</title>
        <authorList>
            <person name="Poehlein A."/>
            <person name="Muehling M."/>
            <person name="Daniel R."/>
        </authorList>
    </citation>
    <scope>NUCLEOTIDE SEQUENCE</scope>
</reference>
<protein>
    <submittedName>
        <fullName evidence="4">Poly-beta-1,6-N-acetyl-D-glucosamine synthase</fullName>
        <ecNumber evidence="4">2.4.1.-</ecNumber>
    </submittedName>
</protein>
<dbReference type="Gene3D" id="3.90.550.10">
    <property type="entry name" value="Spore Coat Polysaccharide Biosynthesis Protein SpsA, Chain A"/>
    <property type="match status" value="1"/>
</dbReference>
<dbReference type="PANTHER" id="PTHR43630:SF1">
    <property type="entry name" value="POLY-BETA-1,6-N-ACETYL-D-GLUCOSAMINE SYNTHASE"/>
    <property type="match status" value="1"/>
</dbReference>
<dbReference type="InterPro" id="IPR029044">
    <property type="entry name" value="Nucleotide-diphossugar_trans"/>
</dbReference>
<evidence type="ECO:0000256" key="2">
    <source>
        <dbReference type="ARBA" id="ARBA00022679"/>
    </source>
</evidence>